<reference evidence="2" key="1">
    <citation type="submission" date="2023-08" db="EMBL/GenBank/DDBJ databases">
        <title>Rhodospirillaceae gen. nov., a novel taxon isolated from the Yangtze River Yuezi River estuary sludge.</title>
        <authorList>
            <person name="Ruan L."/>
        </authorList>
    </citation>
    <scope>NUCLEOTIDE SEQUENCE [LARGE SCALE GENOMIC DNA]</scope>
    <source>
        <strain evidence="2">R-7</strain>
    </source>
</reference>
<protein>
    <submittedName>
        <fullName evidence="1">Uncharacterized protein</fullName>
    </submittedName>
</protein>
<evidence type="ECO:0000313" key="2">
    <source>
        <dbReference type="Proteomes" id="UP001230156"/>
    </source>
</evidence>
<accession>A0ABU0YI82</accession>
<dbReference type="EMBL" id="JAUYVI010000002">
    <property type="protein sequence ID" value="MDQ7247424.1"/>
    <property type="molecule type" value="Genomic_DNA"/>
</dbReference>
<sequence>MAKKPKEMAMDTALARRLDIEDEPLTNEEQRKLCFDMFNKFWEDAASRGIEFDVVGTMSISAALFALVRKHGQDTSAEFVDDLAKSIRNGEFNFQDRKN</sequence>
<dbReference type="Proteomes" id="UP001230156">
    <property type="component" value="Unassembled WGS sequence"/>
</dbReference>
<proteinExistence type="predicted"/>
<name>A0ABU0YI82_9PROT</name>
<evidence type="ECO:0000313" key="1">
    <source>
        <dbReference type="EMBL" id="MDQ7247424.1"/>
    </source>
</evidence>
<gene>
    <name evidence="1" type="ORF">Q8A70_07085</name>
</gene>
<dbReference type="RefSeq" id="WP_379954825.1">
    <property type="nucleotide sequence ID" value="NZ_JAUYVI010000002.1"/>
</dbReference>
<keyword evidence="2" id="KW-1185">Reference proteome</keyword>
<comment type="caution">
    <text evidence="1">The sequence shown here is derived from an EMBL/GenBank/DDBJ whole genome shotgun (WGS) entry which is preliminary data.</text>
</comment>
<organism evidence="1 2">
    <name type="scientific">Dongia sedimenti</name>
    <dbReference type="NCBI Taxonomy" id="3064282"/>
    <lineage>
        <taxon>Bacteria</taxon>
        <taxon>Pseudomonadati</taxon>
        <taxon>Pseudomonadota</taxon>
        <taxon>Alphaproteobacteria</taxon>
        <taxon>Rhodospirillales</taxon>
        <taxon>Dongiaceae</taxon>
        <taxon>Dongia</taxon>
    </lineage>
</organism>